<protein>
    <submittedName>
        <fullName evidence="1">Uncharacterized protein</fullName>
    </submittedName>
</protein>
<evidence type="ECO:0000313" key="1">
    <source>
        <dbReference type="EMBL" id="MPN27795.1"/>
    </source>
</evidence>
<gene>
    <name evidence="1" type="ORF">SDC9_175229</name>
</gene>
<organism evidence="1">
    <name type="scientific">bioreactor metagenome</name>
    <dbReference type="NCBI Taxonomy" id="1076179"/>
    <lineage>
        <taxon>unclassified sequences</taxon>
        <taxon>metagenomes</taxon>
        <taxon>ecological metagenomes</taxon>
    </lineage>
</organism>
<accession>A0A645GM46</accession>
<reference evidence="1" key="1">
    <citation type="submission" date="2019-08" db="EMBL/GenBank/DDBJ databases">
        <authorList>
            <person name="Kucharzyk K."/>
            <person name="Murdoch R.W."/>
            <person name="Higgins S."/>
            <person name="Loffler F."/>
        </authorList>
    </citation>
    <scope>NUCLEOTIDE SEQUENCE</scope>
</reference>
<proteinExistence type="predicted"/>
<name>A0A645GM46_9ZZZZ</name>
<dbReference type="AlphaFoldDB" id="A0A645GM46"/>
<sequence>MKYSLKTLKSWRNQYEKTYIITIYGMCDAYQRDSYRFIVNYCFCLYAQCNGTGCD</sequence>
<dbReference type="EMBL" id="VSSQ01077806">
    <property type="protein sequence ID" value="MPN27795.1"/>
    <property type="molecule type" value="Genomic_DNA"/>
</dbReference>
<comment type="caution">
    <text evidence="1">The sequence shown here is derived from an EMBL/GenBank/DDBJ whole genome shotgun (WGS) entry which is preliminary data.</text>
</comment>